<reference evidence="1 2" key="1">
    <citation type="submission" date="2018-10" db="EMBL/GenBank/DDBJ databases">
        <authorList>
            <person name="Perry B.J."/>
            <person name="Sullivan J.T."/>
            <person name="Murphy R.J.T."/>
            <person name="Ramsay J.P."/>
            <person name="Ronson C.W."/>
        </authorList>
    </citation>
    <scope>NUCLEOTIDE SEQUENCE [LARGE SCALE GENOMIC DNA]</scope>
    <source>
        <strain evidence="1 2">NZP2014</strain>
    </source>
</reference>
<dbReference type="Gene3D" id="3.40.50.1010">
    <property type="entry name" value="5'-nuclease"/>
    <property type="match status" value="1"/>
</dbReference>
<evidence type="ECO:0000313" key="2">
    <source>
        <dbReference type="Proteomes" id="UP000503339"/>
    </source>
</evidence>
<gene>
    <name evidence="1" type="ORF">EB233_29055</name>
</gene>
<protein>
    <recommendedName>
        <fullName evidence="3">PIN domain-containing protein</fullName>
    </recommendedName>
</protein>
<proteinExistence type="predicted"/>
<keyword evidence="2" id="KW-1185">Reference proteome</keyword>
<evidence type="ECO:0008006" key="3">
    <source>
        <dbReference type="Google" id="ProtNLM"/>
    </source>
</evidence>
<dbReference type="EMBL" id="CP033361">
    <property type="protein sequence ID" value="QKC79051.1"/>
    <property type="molecule type" value="Genomic_DNA"/>
</dbReference>
<name>A0A6M7UP64_9HYPH</name>
<dbReference type="KEGG" id="merd:EB233_29055"/>
<dbReference type="Proteomes" id="UP000503339">
    <property type="component" value="Chromosome"/>
</dbReference>
<evidence type="ECO:0000313" key="1">
    <source>
        <dbReference type="EMBL" id="QKC79051.1"/>
    </source>
</evidence>
<dbReference type="RefSeq" id="WP_064987395.1">
    <property type="nucleotide sequence ID" value="NZ_CP033361.1"/>
</dbReference>
<accession>A0A6M7UP64</accession>
<sequence>MADPLVDNDVVLKVCCYGLDAALITTLAKYGGTPAMLPLARYVVLGRIKRDRSLQSQETALAALERVLKDLGIVEPDEAEIHLAASFEAAAQARNLELDGGESQLLAILISRGLKLLITGDKRAVRAIEELAADKLTCGSIACLEQLIATILAQLGPVVLRQHICAEPAADRALTACFACRSSVIDLASIEEGLRSYIADLRKVASKVLVGANDLSGLVA</sequence>
<dbReference type="AlphaFoldDB" id="A0A6M7UP64"/>
<organism evidence="1 2">
    <name type="scientific">Mesorhizobium erdmanii</name>
    <dbReference type="NCBI Taxonomy" id="1777866"/>
    <lineage>
        <taxon>Bacteria</taxon>
        <taxon>Pseudomonadati</taxon>
        <taxon>Pseudomonadota</taxon>
        <taxon>Alphaproteobacteria</taxon>
        <taxon>Hyphomicrobiales</taxon>
        <taxon>Phyllobacteriaceae</taxon>
        <taxon>Mesorhizobium</taxon>
    </lineage>
</organism>